<organism evidence="9 10">
    <name type="scientific">Polypedilum vanderplanki</name>
    <name type="common">Sleeping chironomid midge</name>
    <dbReference type="NCBI Taxonomy" id="319348"/>
    <lineage>
        <taxon>Eukaryota</taxon>
        <taxon>Metazoa</taxon>
        <taxon>Ecdysozoa</taxon>
        <taxon>Arthropoda</taxon>
        <taxon>Hexapoda</taxon>
        <taxon>Insecta</taxon>
        <taxon>Pterygota</taxon>
        <taxon>Neoptera</taxon>
        <taxon>Endopterygota</taxon>
        <taxon>Diptera</taxon>
        <taxon>Nematocera</taxon>
        <taxon>Chironomoidea</taxon>
        <taxon>Chironomidae</taxon>
        <taxon>Chironominae</taxon>
        <taxon>Polypedilum</taxon>
        <taxon>Polypedilum</taxon>
    </lineage>
</organism>
<evidence type="ECO:0000256" key="8">
    <source>
        <dbReference type="SAM" id="Phobius"/>
    </source>
</evidence>
<keyword evidence="10" id="KW-1185">Reference proteome</keyword>
<feature type="transmembrane region" description="Helical" evidence="8">
    <location>
        <begin position="401"/>
        <end position="420"/>
    </location>
</feature>
<evidence type="ECO:0000313" key="9">
    <source>
        <dbReference type="EMBL" id="KAG5671218.1"/>
    </source>
</evidence>
<evidence type="ECO:0000256" key="2">
    <source>
        <dbReference type="ARBA" id="ARBA00022475"/>
    </source>
</evidence>
<feature type="transmembrane region" description="Helical" evidence="8">
    <location>
        <begin position="586"/>
        <end position="609"/>
    </location>
</feature>
<evidence type="ECO:0000256" key="4">
    <source>
        <dbReference type="ARBA" id="ARBA00022989"/>
    </source>
</evidence>
<dbReference type="PANTHER" id="PTHR42643:SF30">
    <property type="entry name" value="IONOTROPIC RECEPTOR 40A-RELATED"/>
    <property type="match status" value="1"/>
</dbReference>
<gene>
    <name evidence="9" type="ORF">PVAND_001427</name>
</gene>
<dbReference type="InterPro" id="IPR052192">
    <property type="entry name" value="Insect_Ionotropic_Sensory_Rcpt"/>
</dbReference>
<evidence type="ECO:0000256" key="6">
    <source>
        <dbReference type="ARBA" id="ARBA00023170"/>
    </source>
</evidence>
<name>A0A9J6BN68_POLVA</name>
<evidence type="ECO:0000256" key="3">
    <source>
        <dbReference type="ARBA" id="ARBA00022692"/>
    </source>
</evidence>
<comment type="subcellular location">
    <subcellularLocation>
        <location evidence="1">Cell membrane</location>
        <topology evidence="1">Multi-pass membrane protein</topology>
    </subcellularLocation>
</comment>
<evidence type="ECO:0000256" key="1">
    <source>
        <dbReference type="ARBA" id="ARBA00004651"/>
    </source>
</evidence>
<evidence type="ECO:0000256" key="7">
    <source>
        <dbReference type="ARBA" id="ARBA00023180"/>
    </source>
</evidence>
<dbReference type="AlphaFoldDB" id="A0A9J6BN68"/>
<evidence type="ECO:0000313" key="10">
    <source>
        <dbReference type="Proteomes" id="UP001107558"/>
    </source>
</evidence>
<dbReference type="PANTHER" id="PTHR42643">
    <property type="entry name" value="IONOTROPIC RECEPTOR 20A-RELATED"/>
    <property type="match status" value="1"/>
</dbReference>
<evidence type="ECO:0000256" key="5">
    <source>
        <dbReference type="ARBA" id="ARBA00023136"/>
    </source>
</evidence>
<keyword evidence="7" id="KW-0325">Glycoprotein</keyword>
<keyword evidence="5 8" id="KW-0472">Membrane</keyword>
<accession>A0A9J6BN68</accession>
<keyword evidence="3 8" id="KW-0812">Transmembrane</keyword>
<dbReference type="GO" id="GO:0005886">
    <property type="term" value="C:plasma membrane"/>
    <property type="evidence" value="ECO:0007669"/>
    <property type="project" value="UniProtKB-SubCell"/>
</dbReference>
<sequence>MIRYPKKRRKKVKSFFGLYVFAYLLVLFALCVQNSNQNVKYKALTESLAEGSAKLISKAIFDVIRVFYIANNIKFDFIIYGEKSNHINDVINGIMNKLGKESPMNVILIPNITNWNHKLTQSAIIFIKSIDAARYLQKRSKGNNPLQIMIKNSGFGRLKFCLYVEDVKSISQFHNILDNFDSEEISLKGDLVFYEFFIVSNKINISLVVYQFFAPNKCRKSTLEVLNFMEIFSQEWNKELKNFNHYENFNDCFLNFQVQYGFGFYIYDDLRRFKKYLPLNFSNPENAKFAGLTYEIIEIMSKNYNFTPHYTLGVVQNSKLSTQNTKKFKVPLTFPFDTTTWILIFFIFGTTFVIIFGLQFCPQWIRIIIFGKGVNSPAYNALGIFFGISQLRFPEENFCRVILLIFILFCLIIRTCWQSMMFEFMTTDMRKPLPTLIEDFIEMNYTIVIENVKFIYYKEFLKNRKSPNLIILNETVQYSNLYEEALLEKSKIKYAFFVNEIEHASWNLTYKASLPVLENERLKKSIALSVFKNNILQHQMNEVIDRLIPMGILKFLSDYGRWYVNRPVDAEIEDPRKILSMNDLEFGFVIFLGALAFSIVVFICELLSLSMRRFLKNLFGLFEFLRVIREILKVYHNEW</sequence>
<comment type="caution">
    <text evidence="9">The sequence shown here is derived from an EMBL/GenBank/DDBJ whole genome shotgun (WGS) entry which is preliminary data.</text>
</comment>
<dbReference type="Proteomes" id="UP001107558">
    <property type="component" value="Chromosome 3"/>
</dbReference>
<proteinExistence type="predicted"/>
<protein>
    <recommendedName>
        <fullName evidence="11">Ionotropic receptor</fullName>
    </recommendedName>
</protein>
<feature type="transmembrane region" description="Helical" evidence="8">
    <location>
        <begin position="341"/>
        <end position="361"/>
    </location>
</feature>
<keyword evidence="4 8" id="KW-1133">Transmembrane helix</keyword>
<dbReference type="EMBL" id="JADBJN010000003">
    <property type="protein sequence ID" value="KAG5671218.1"/>
    <property type="molecule type" value="Genomic_DNA"/>
</dbReference>
<evidence type="ECO:0008006" key="11">
    <source>
        <dbReference type="Google" id="ProtNLM"/>
    </source>
</evidence>
<feature type="transmembrane region" description="Helical" evidence="8">
    <location>
        <begin position="12"/>
        <end position="30"/>
    </location>
</feature>
<keyword evidence="6" id="KW-0675">Receptor</keyword>
<reference evidence="9" key="1">
    <citation type="submission" date="2021-03" db="EMBL/GenBank/DDBJ databases">
        <title>Chromosome level genome of the anhydrobiotic midge Polypedilum vanderplanki.</title>
        <authorList>
            <person name="Yoshida Y."/>
            <person name="Kikawada T."/>
            <person name="Gusev O."/>
        </authorList>
    </citation>
    <scope>NUCLEOTIDE SEQUENCE</scope>
    <source>
        <strain evidence="9">NIAS01</strain>
        <tissue evidence="9">Whole body or cell culture</tissue>
    </source>
</reference>
<keyword evidence="2" id="KW-1003">Cell membrane</keyword>